<dbReference type="EMBL" id="AMZH03012052">
    <property type="protein sequence ID" value="RRT51757.1"/>
    <property type="molecule type" value="Genomic_DNA"/>
</dbReference>
<gene>
    <name evidence="2" type="ORF">B296_00049610</name>
</gene>
<sequence>MLQAIIPRIPLLAPQPRSQPQAASPPQTGVMLPLEKQPRWLAPIPSSSVCSLPDPNTLSSDSTDSLRVQLRLMNQRIDDVHKTIRTMDEHGENSLCGSPFVQEIQDTLIPQHFRLSMLETYDGDSNPIVHVAALQAQMALYGTSDAIIARPKPTVASLLGMRQKEDEHLGWYLACFMEEIRATPNAHPSLVIQDFMIGIRPSHLFWSLVE</sequence>
<comment type="caution">
    <text evidence="2">The sequence shown here is derived from an EMBL/GenBank/DDBJ whole genome shotgun (WGS) entry which is preliminary data.</text>
</comment>
<accession>A0A426YJC5</accession>
<dbReference type="AlphaFoldDB" id="A0A426YJC5"/>
<evidence type="ECO:0000256" key="1">
    <source>
        <dbReference type="SAM" id="MobiDB-lite"/>
    </source>
</evidence>
<evidence type="ECO:0008006" key="4">
    <source>
        <dbReference type="Google" id="ProtNLM"/>
    </source>
</evidence>
<organism evidence="2 3">
    <name type="scientific">Ensete ventricosum</name>
    <name type="common">Abyssinian banana</name>
    <name type="synonym">Musa ensete</name>
    <dbReference type="NCBI Taxonomy" id="4639"/>
    <lineage>
        <taxon>Eukaryota</taxon>
        <taxon>Viridiplantae</taxon>
        <taxon>Streptophyta</taxon>
        <taxon>Embryophyta</taxon>
        <taxon>Tracheophyta</taxon>
        <taxon>Spermatophyta</taxon>
        <taxon>Magnoliopsida</taxon>
        <taxon>Liliopsida</taxon>
        <taxon>Zingiberales</taxon>
        <taxon>Musaceae</taxon>
        <taxon>Ensete</taxon>
    </lineage>
</organism>
<dbReference type="Proteomes" id="UP000287651">
    <property type="component" value="Unassembled WGS sequence"/>
</dbReference>
<evidence type="ECO:0000313" key="2">
    <source>
        <dbReference type="EMBL" id="RRT51757.1"/>
    </source>
</evidence>
<reference evidence="2 3" key="1">
    <citation type="journal article" date="2014" name="Agronomy (Basel)">
        <title>A Draft Genome Sequence for Ensete ventricosum, the Drought-Tolerant Tree Against Hunger.</title>
        <authorList>
            <person name="Harrison J."/>
            <person name="Moore K.A."/>
            <person name="Paszkiewicz K."/>
            <person name="Jones T."/>
            <person name="Grant M."/>
            <person name="Ambacheew D."/>
            <person name="Muzemil S."/>
            <person name="Studholme D.J."/>
        </authorList>
    </citation>
    <scope>NUCLEOTIDE SEQUENCE [LARGE SCALE GENOMIC DNA]</scope>
</reference>
<feature type="compositionally biased region" description="Low complexity" evidence="1">
    <location>
        <begin position="10"/>
        <end position="27"/>
    </location>
</feature>
<name>A0A426YJC5_ENSVE</name>
<proteinExistence type="predicted"/>
<evidence type="ECO:0000313" key="3">
    <source>
        <dbReference type="Proteomes" id="UP000287651"/>
    </source>
</evidence>
<feature type="region of interest" description="Disordered" evidence="1">
    <location>
        <begin position="9"/>
        <end position="29"/>
    </location>
</feature>
<protein>
    <recommendedName>
        <fullName evidence="4">Retrotransposon gag domain-containing protein</fullName>
    </recommendedName>
</protein>